<evidence type="ECO:0000256" key="1">
    <source>
        <dbReference type="SAM" id="MobiDB-lite"/>
    </source>
</evidence>
<sequence length="136" mass="14619">MVIRAPEAIPMTPTAGPDAADSAPTGNASTCLCPWAWITPRRCVVPCPARIGTRVSAVDSIATLSITTRRASTTPSRRQPEAHDGRRRDATKDAAATHSLPYCTTPFPCGTWLAYISLLCAAVVTGNFDEYPLWFL</sequence>
<protein>
    <submittedName>
        <fullName evidence="2">Uncharacterized protein</fullName>
    </submittedName>
</protein>
<gene>
    <name evidence="2" type="ORF">PG993_014253</name>
</gene>
<feature type="compositionally biased region" description="Basic and acidic residues" evidence="1">
    <location>
        <begin position="78"/>
        <end position="92"/>
    </location>
</feature>
<accession>A0ABR1RM68</accession>
<name>A0ABR1RM68_9PEZI</name>
<feature type="region of interest" description="Disordered" evidence="1">
    <location>
        <begin position="1"/>
        <end position="23"/>
    </location>
</feature>
<organism evidence="2 3">
    <name type="scientific">Apiospora rasikravindrae</name>
    <dbReference type="NCBI Taxonomy" id="990691"/>
    <lineage>
        <taxon>Eukaryota</taxon>
        <taxon>Fungi</taxon>
        <taxon>Dikarya</taxon>
        <taxon>Ascomycota</taxon>
        <taxon>Pezizomycotina</taxon>
        <taxon>Sordariomycetes</taxon>
        <taxon>Xylariomycetidae</taxon>
        <taxon>Amphisphaeriales</taxon>
        <taxon>Apiosporaceae</taxon>
        <taxon>Apiospora</taxon>
    </lineage>
</organism>
<dbReference type="EMBL" id="JAQQWK010000014">
    <property type="protein sequence ID" value="KAK8016064.1"/>
    <property type="molecule type" value="Genomic_DNA"/>
</dbReference>
<dbReference type="Proteomes" id="UP001444661">
    <property type="component" value="Unassembled WGS sequence"/>
</dbReference>
<evidence type="ECO:0000313" key="3">
    <source>
        <dbReference type="Proteomes" id="UP001444661"/>
    </source>
</evidence>
<comment type="caution">
    <text evidence="2">The sequence shown here is derived from an EMBL/GenBank/DDBJ whole genome shotgun (WGS) entry which is preliminary data.</text>
</comment>
<reference evidence="2 3" key="1">
    <citation type="submission" date="2023-01" db="EMBL/GenBank/DDBJ databases">
        <title>Analysis of 21 Apiospora genomes using comparative genomics revels a genus with tremendous synthesis potential of carbohydrate active enzymes and secondary metabolites.</title>
        <authorList>
            <person name="Sorensen T."/>
        </authorList>
    </citation>
    <scope>NUCLEOTIDE SEQUENCE [LARGE SCALE GENOMIC DNA]</scope>
    <source>
        <strain evidence="2 3">CBS 33761</strain>
    </source>
</reference>
<evidence type="ECO:0000313" key="2">
    <source>
        <dbReference type="EMBL" id="KAK8016064.1"/>
    </source>
</evidence>
<feature type="region of interest" description="Disordered" evidence="1">
    <location>
        <begin position="69"/>
        <end position="93"/>
    </location>
</feature>
<keyword evidence="3" id="KW-1185">Reference proteome</keyword>
<proteinExistence type="predicted"/>